<dbReference type="GO" id="GO:0005737">
    <property type="term" value="C:cytoplasm"/>
    <property type="evidence" value="ECO:0007669"/>
    <property type="project" value="TreeGrafter"/>
</dbReference>
<dbReference type="SUPFAM" id="SSF56235">
    <property type="entry name" value="N-terminal nucleophile aminohydrolases (Ntn hydrolases)"/>
    <property type="match status" value="1"/>
</dbReference>
<dbReference type="Pfam" id="PF00227">
    <property type="entry name" value="Proteasome"/>
    <property type="match status" value="1"/>
</dbReference>
<reference evidence="6" key="1">
    <citation type="submission" date="2022-11" db="UniProtKB">
        <authorList>
            <consortium name="WormBaseParasite"/>
        </authorList>
    </citation>
    <scope>IDENTIFICATION</scope>
</reference>
<evidence type="ECO:0000313" key="6">
    <source>
        <dbReference type="WBParaSite" id="jg2400"/>
    </source>
</evidence>
<protein>
    <submittedName>
        <fullName evidence="6">Proteasome subunit beta</fullName>
    </submittedName>
</protein>
<dbReference type="GO" id="GO:0051603">
    <property type="term" value="P:proteolysis involved in protein catabolic process"/>
    <property type="evidence" value="ECO:0007669"/>
    <property type="project" value="InterPro"/>
</dbReference>
<name>A0A915DV45_9BILA</name>
<keyword evidence="2" id="KW-0963">Cytoplasm</keyword>
<dbReference type="InterPro" id="IPR023333">
    <property type="entry name" value="Proteasome_suB-type"/>
</dbReference>
<dbReference type="PANTHER" id="PTHR32194">
    <property type="entry name" value="METALLOPROTEASE TLDD"/>
    <property type="match status" value="1"/>
</dbReference>
<comment type="subunit">
    <text evidence="4">The 26S proteasome consists of a 20S proteasome core and two 19S regulatory subunits. The 20S proteasome core is composed of 28 subunits that are arranged in four stacked rings, resulting in a barrel-shaped structure. The two end rings are each formed by seven alpha subunits, and the two central rings are each formed by seven beta subunits. The catalytic chamber with the active sites is on the inside of the barrel.</text>
</comment>
<dbReference type="InterPro" id="IPR029055">
    <property type="entry name" value="Ntn_hydrolases_N"/>
</dbReference>
<dbReference type="PANTHER" id="PTHR32194:SF2">
    <property type="entry name" value="PROTEASOME SUBUNIT BETA TYPE-1"/>
    <property type="match status" value="1"/>
</dbReference>
<dbReference type="GO" id="GO:0005839">
    <property type="term" value="C:proteasome core complex"/>
    <property type="evidence" value="ECO:0007669"/>
    <property type="project" value="InterPro"/>
</dbReference>
<evidence type="ECO:0000256" key="3">
    <source>
        <dbReference type="ARBA" id="ARBA00022942"/>
    </source>
</evidence>
<dbReference type="Gene3D" id="3.60.20.10">
    <property type="entry name" value="Glutamine Phosphoribosylpyrophosphate, subunit 1, domain 1"/>
    <property type="match status" value="1"/>
</dbReference>
<proteinExistence type="predicted"/>
<organism evidence="5 6">
    <name type="scientific">Ditylenchus dipsaci</name>
    <dbReference type="NCBI Taxonomy" id="166011"/>
    <lineage>
        <taxon>Eukaryota</taxon>
        <taxon>Metazoa</taxon>
        <taxon>Ecdysozoa</taxon>
        <taxon>Nematoda</taxon>
        <taxon>Chromadorea</taxon>
        <taxon>Rhabditida</taxon>
        <taxon>Tylenchina</taxon>
        <taxon>Tylenchomorpha</taxon>
        <taxon>Sphaerularioidea</taxon>
        <taxon>Anguinidae</taxon>
        <taxon>Anguininae</taxon>
        <taxon>Ditylenchus</taxon>
    </lineage>
</organism>
<dbReference type="Proteomes" id="UP000887574">
    <property type="component" value="Unplaced"/>
</dbReference>
<keyword evidence="5" id="KW-1185">Reference proteome</keyword>
<dbReference type="InterPro" id="IPR001353">
    <property type="entry name" value="Proteasome_sua/b"/>
</dbReference>
<evidence type="ECO:0000256" key="2">
    <source>
        <dbReference type="ARBA" id="ARBA00022490"/>
    </source>
</evidence>
<evidence type="ECO:0000256" key="1">
    <source>
        <dbReference type="ARBA" id="ARBA00004123"/>
    </source>
</evidence>
<accession>A0A915DV45</accession>
<dbReference type="GO" id="GO:0005634">
    <property type="term" value="C:nucleus"/>
    <property type="evidence" value="ECO:0007669"/>
    <property type="project" value="UniProtKB-SubCell"/>
</dbReference>
<comment type="subcellular location">
    <subcellularLocation>
        <location evidence="1">Nucleus</location>
    </subcellularLocation>
</comment>
<dbReference type="WBParaSite" id="jg2400">
    <property type="protein sequence ID" value="jg2400"/>
    <property type="gene ID" value="jg2400"/>
</dbReference>
<sequence>MDGFFREAMLDSNDFKNTMHKVAANPPWMQGKLIERQRWNPYSMEGGSTAAVAGENFVVSVSDTRMSQFEVNILTRTAEKIHILSDTIILNTTGFYGDVLQLIRVLQARLHKYKFDYRHEMTVDFAAELLSRNLYYKRFFRMLYYTGAVLCGIDEFGKGAVFSYDPIGCIERLTYSCSGAASPILEPFLDNQVGLKTLAEGVEKPKLTIERATALLKDAFRFATERETSTGDSLMVVVAEAGKPIQTTFVALRED</sequence>
<dbReference type="PROSITE" id="PS51476">
    <property type="entry name" value="PROTEASOME_BETA_2"/>
    <property type="match status" value="1"/>
</dbReference>
<dbReference type="AlphaFoldDB" id="A0A915DV45"/>
<evidence type="ECO:0000313" key="5">
    <source>
        <dbReference type="Proteomes" id="UP000887574"/>
    </source>
</evidence>
<keyword evidence="3" id="KW-0647">Proteasome</keyword>
<evidence type="ECO:0000256" key="4">
    <source>
        <dbReference type="ARBA" id="ARBA00026071"/>
    </source>
</evidence>